<dbReference type="InterPro" id="IPR018060">
    <property type="entry name" value="HTH_AraC"/>
</dbReference>
<name>A0A7X3CRC7_9BACL</name>
<evidence type="ECO:0000259" key="9">
    <source>
        <dbReference type="PROSITE" id="PS01124"/>
    </source>
</evidence>
<dbReference type="CDD" id="cd17536">
    <property type="entry name" value="REC_YesN-like"/>
    <property type="match status" value="1"/>
</dbReference>
<comment type="caution">
    <text evidence="11">The sequence shown here is derived from an EMBL/GenBank/DDBJ whole genome shotgun (WGS) entry which is preliminary data.</text>
</comment>
<sequence>MTFKVLLIDDEPGALEGMQLWIDWPGIGFEVCGTGSNGIEGLRLIRELQPDLVVTDVNMPLMDGLEMIAAWQAEGARNVRFVILSGYSDFEYAQKALRYGVNRYLLKPIIPEEALDELAEIHKELAQEKERQSLSQIASYEEIVTCIRDVLQNQAQDQAACSVLNRVSQARETWNFCLVQTEGAAFAELRSRAAALLYQEEAMYLINLDMNRFGIVYGERCQAEARSADRLFQELVQLYAGQRVFMAAGEGGNTLLQIGHSYRTAKEAMMYKFYDTGYDRVLRYEQIAKRPLNYHYDQLQLAEGIIGAVSLLDQDAFRETVESAARTFREIFVAPEIVRKIVIHIMWRIMEYLKETSDPETELLLEKYGLPGLSDSVLIMDDLLELLQAFGMDSIELLLREQSKQSQGIVQEINDYIREHYRERLTVKKLGEIFYMHPAYLGQLLLKRNGISFNELVHNLRIEEAVRLLEQSELKNSEIAEQVGYSHYGQFFKQFEIRMRMSPSEYKSSRF</sequence>
<protein>
    <submittedName>
        <fullName evidence="11">Response regulator</fullName>
    </submittedName>
</protein>
<dbReference type="PANTHER" id="PTHR42713:SF3">
    <property type="entry name" value="TRANSCRIPTIONAL REGULATORY PROTEIN HPTR"/>
    <property type="match status" value="1"/>
</dbReference>
<proteinExistence type="predicted"/>
<keyword evidence="6" id="KW-0238">DNA-binding</keyword>
<evidence type="ECO:0000313" key="11">
    <source>
        <dbReference type="EMBL" id="MUG48045.1"/>
    </source>
</evidence>
<evidence type="ECO:0000256" key="3">
    <source>
        <dbReference type="ARBA" id="ARBA00022553"/>
    </source>
</evidence>
<dbReference type="GO" id="GO:0003700">
    <property type="term" value="F:DNA-binding transcription factor activity"/>
    <property type="evidence" value="ECO:0007669"/>
    <property type="project" value="InterPro"/>
</dbReference>
<dbReference type="InterPro" id="IPR009057">
    <property type="entry name" value="Homeodomain-like_sf"/>
</dbReference>
<evidence type="ECO:0000256" key="7">
    <source>
        <dbReference type="ARBA" id="ARBA00023163"/>
    </source>
</evidence>
<dbReference type="RefSeq" id="WP_155613397.1">
    <property type="nucleotide sequence ID" value="NZ_WNZW01000019.1"/>
</dbReference>
<keyword evidence="7" id="KW-0804">Transcription</keyword>
<dbReference type="Gene3D" id="1.10.10.60">
    <property type="entry name" value="Homeodomain-like"/>
    <property type="match status" value="2"/>
</dbReference>
<gene>
    <name evidence="11" type="ORF">GNP95_24175</name>
</gene>
<evidence type="ECO:0000256" key="1">
    <source>
        <dbReference type="ARBA" id="ARBA00004496"/>
    </source>
</evidence>
<organism evidence="11 12">
    <name type="scientific">Paenibacillus woosongensis</name>
    <dbReference type="NCBI Taxonomy" id="307580"/>
    <lineage>
        <taxon>Bacteria</taxon>
        <taxon>Bacillati</taxon>
        <taxon>Bacillota</taxon>
        <taxon>Bacilli</taxon>
        <taxon>Bacillales</taxon>
        <taxon>Paenibacillaceae</taxon>
        <taxon>Paenibacillus</taxon>
    </lineage>
</organism>
<dbReference type="GO" id="GO:0005737">
    <property type="term" value="C:cytoplasm"/>
    <property type="evidence" value="ECO:0007669"/>
    <property type="project" value="UniProtKB-SubCell"/>
</dbReference>
<feature type="domain" description="HTH araC/xylS-type" evidence="9">
    <location>
        <begin position="411"/>
        <end position="509"/>
    </location>
</feature>
<dbReference type="OrthoDB" id="342399at2"/>
<dbReference type="SUPFAM" id="SSF52172">
    <property type="entry name" value="CheY-like"/>
    <property type="match status" value="1"/>
</dbReference>
<dbReference type="Pfam" id="PF12833">
    <property type="entry name" value="HTH_18"/>
    <property type="match status" value="1"/>
</dbReference>
<keyword evidence="3 8" id="KW-0597">Phosphoprotein</keyword>
<dbReference type="SUPFAM" id="SSF46689">
    <property type="entry name" value="Homeodomain-like"/>
    <property type="match status" value="1"/>
</dbReference>
<keyword evidence="2" id="KW-0963">Cytoplasm</keyword>
<dbReference type="Pfam" id="PF00072">
    <property type="entry name" value="Response_reg"/>
    <property type="match status" value="1"/>
</dbReference>
<feature type="modified residue" description="4-aspartylphosphate" evidence="8">
    <location>
        <position position="56"/>
    </location>
</feature>
<dbReference type="SMART" id="SM00342">
    <property type="entry name" value="HTH_ARAC"/>
    <property type="match status" value="1"/>
</dbReference>
<dbReference type="PROSITE" id="PS50110">
    <property type="entry name" value="RESPONSE_REGULATORY"/>
    <property type="match status" value="1"/>
</dbReference>
<evidence type="ECO:0000256" key="6">
    <source>
        <dbReference type="ARBA" id="ARBA00023125"/>
    </source>
</evidence>
<dbReference type="AlphaFoldDB" id="A0A7X3CRC7"/>
<keyword evidence="4" id="KW-0902">Two-component regulatory system</keyword>
<dbReference type="GO" id="GO:0043565">
    <property type="term" value="F:sequence-specific DNA binding"/>
    <property type="evidence" value="ECO:0007669"/>
    <property type="project" value="InterPro"/>
</dbReference>
<keyword evidence="5" id="KW-0805">Transcription regulation</keyword>
<evidence type="ECO:0000256" key="8">
    <source>
        <dbReference type="PROSITE-ProRule" id="PRU00169"/>
    </source>
</evidence>
<comment type="subcellular location">
    <subcellularLocation>
        <location evidence="1">Cytoplasm</location>
    </subcellularLocation>
</comment>
<evidence type="ECO:0000256" key="5">
    <source>
        <dbReference type="ARBA" id="ARBA00023015"/>
    </source>
</evidence>
<dbReference type="GO" id="GO:0000160">
    <property type="term" value="P:phosphorelay signal transduction system"/>
    <property type="evidence" value="ECO:0007669"/>
    <property type="project" value="UniProtKB-KW"/>
</dbReference>
<feature type="domain" description="Response regulatory" evidence="10">
    <location>
        <begin position="4"/>
        <end position="122"/>
    </location>
</feature>
<reference evidence="11 12" key="1">
    <citation type="submission" date="2019-11" db="EMBL/GenBank/DDBJ databases">
        <title>Draft genome sequences of five Paenibacillus species of dairy origin.</title>
        <authorList>
            <person name="Olajide A.M."/>
            <person name="Chen S."/>
            <person name="Lapointe G."/>
        </authorList>
    </citation>
    <scope>NUCLEOTIDE SEQUENCE [LARGE SCALE GENOMIC DNA]</scope>
    <source>
        <strain evidence="11 12">12CR55</strain>
    </source>
</reference>
<dbReference type="Gene3D" id="3.40.50.2300">
    <property type="match status" value="1"/>
</dbReference>
<evidence type="ECO:0000313" key="12">
    <source>
        <dbReference type="Proteomes" id="UP000447876"/>
    </source>
</evidence>
<dbReference type="SMART" id="SM00448">
    <property type="entry name" value="REC"/>
    <property type="match status" value="1"/>
</dbReference>
<dbReference type="InterPro" id="IPR011006">
    <property type="entry name" value="CheY-like_superfamily"/>
</dbReference>
<accession>A0A7X3CRC7</accession>
<dbReference type="InterPro" id="IPR051552">
    <property type="entry name" value="HptR"/>
</dbReference>
<evidence type="ECO:0000256" key="2">
    <source>
        <dbReference type="ARBA" id="ARBA00022490"/>
    </source>
</evidence>
<dbReference type="InterPro" id="IPR001789">
    <property type="entry name" value="Sig_transdc_resp-reg_receiver"/>
</dbReference>
<evidence type="ECO:0000259" key="10">
    <source>
        <dbReference type="PROSITE" id="PS50110"/>
    </source>
</evidence>
<dbReference type="PROSITE" id="PS01124">
    <property type="entry name" value="HTH_ARAC_FAMILY_2"/>
    <property type="match status" value="1"/>
</dbReference>
<dbReference type="EMBL" id="WNZW01000019">
    <property type="protein sequence ID" value="MUG48045.1"/>
    <property type="molecule type" value="Genomic_DNA"/>
</dbReference>
<evidence type="ECO:0000256" key="4">
    <source>
        <dbReference type="ARBA" id="ARBA00023012"/>
    </source>
</evidence>
<dbReference type="Proteomes" id="UP000447876">
    <property type="component" value="Unassembled WGS sequence"/>
</dbReference>
<dbReference type="PANTHER" id="PTHR42713">
    <property type="entry name" value="HISTIDINE KINASE-RELATED"/>
    <property type="match status" value="1"/>
</dbReference>